<dbReference type="PANTHER" id="PTHR30026:SF20">
    <property type="entry name" value="OUTER MEMBRANE PROTEIN TOLC"/>
    <property type="match status" value="1"/>
</dbReference>
<dbReference type="PANTHER" id="PTHR30026">
    <property type="entry name" value="OUTER MEMBRANE PROTEIN TOLC"/>
    <property type="match status" value="1"/>
</dbReference>
<organism evidence="9 10">
    <name type="scientific">Desulforapulum autotrophicum (strain ATCC 43914 / DSM 3382 / VKM B-1955 / HRM2)</name>
    <name type="common">Desulfobacterium autotrophicum</name>
    <dbReference type="NCBI Taxonomy" id="177437"/>
    <lineage>
        <taxon>Bacteria</taxon>
        <taxon>Pseudomonadati</taxon>
        <taxon>Thermodesulfobacteriota</taxon>
        <taxon>Desulfobacteria</taxon>
        <taxon>Desulfobacterales</taxon>
        <taxon>Desulfobacteraceae</taxon>
        <taxon>Desulforapulum</taxon>
    </lineage>
</organism>
<evidence type="ECO:0000256" key="8">
    <source>
        <dbReference type="SAM" id="SignalP"/>
    </source>
</evidence>
<keyword evidence="10" id="KW-1185">Reference proteome</keyword>
<keyword evidence="5" id="KW-0812">Transmembrane</keyword>
<dbReference type="GO" id="GO:0009279">
    <property type="term" value="C:cell outer membrane"/>
    <property type="evidence" value="ECO:0007669"/>
    <property type="project" value="UniProtKB-SubCell"/>
</dbReference>
<comment type="subcellular location">
    <subcellularLocation>
        <location evidence="1">Cell outer membrane</location>
    </subcellularLocation>
</comment>
<comment type="similarity">
    <text evidence="2">Belongs to the outer membrane factor (OMF) (TC 1.B.17) family.</text>
</comment>
<evidence type="ECO:0008006" key="11">
    <source>
        <dbReference type="Google" id="ProtNLM"/>
    </source>
</evidence>
<evidence type="ECO:0000256" key="1">
    <source>
        <dbReference type="ARBA" id="ARBA00004442"/>
    </source>
</evidence>
<accession>C0QAA2</accession>
<keyword evidence="8" id="KW-0732">Signal</keyword>
<dbReference type="STRING" id="177437.HRM2_15780"/>
<evidence type="ECO:0000313" key="9">
    <source>
        <dbReference type="EMBL" id="ACN14687.1"/>
    </source>
</evidence>
<dbReference type="AlphaFoldDB" id="C0QAA2"/>
<keyword evidence="7" id="KW-0998">Cell outer membrane</keyword>
<gene>
    <name evidence="9" type="ordered locus">HRM2_15780</name>
</gene>
<dbReference type="EMBL" id="CP001087">
    <property type="protein sequence ID" value="ACN14687.1"/>
    <property type="molecule type" value="Genomic_DNA"/>
</dbReference>
<evidence type="ECO:0000256" key="4">
    <source>
        <dbReference type="ARBA" id="ARBA00022452"/>
    </source>
</evidence>
<keyword evidence="6" id="KW-0472">Membrane</keyword>
<sequence>MMFQSTRTVRAVIFLAMVTLFSMNCSVYAKTPPENSDHGTLQQASLEECLQTALENNHQRPASRYAVEMAEAQHRQALAGYWPQVTLKGGYQRMDEYSNFIFPPASISLPMGGTIPITIPGAGTIPVGDITVPAQDVKLMDEESYRATMETTWLLYDGGMRKGYRAQTRAVVEMMKQESRRTDLEIADSVKRLYFGSVLAIQLHQIGKDTLARMETTLNLTETMYKEGSGRIKKTDWLDNKVMVESLRSMVALLEKNELMAQAALANTMGLPWDASVKPTDTQIPFTSFAGQLNGLVGTAYQFNPDWAKVKAAIRAAEGAVLTAQSGHFPKIAMTGELHKWWNDYDGGMATDRNKEGWTVGMGIEIPIFSGFLTQNKVAETQALVDKIKEEQFLLREGVSLQIRDTFLALNAAEKSHQATLDAMNAAVENRDLNIRAYQYELVETENVIRAQLMDALMSAQHYKMRYDHIALLSQLNLMVGTEVLNTLKGQ</sequence>
<evidence type="ECO:0000313" key="10">
    <source>
        <dbReference type="Proteomes" id="UP000000442"/>
    </source>
</evidence>
<dbReference type="SUPFAM" id="SSF56954">
    <property type="entry name" value="Outer membrane efflux proteins (OEP)"/>
    <property type="match status" value="1"/>
</dbReference>
<dbReference type="InterPro" id="IPR003423">
    <property type="entry name" value="OMP_efflux"/>
</dbReference>
<evidence type="ECO:0000256" key="3">
    <source>
        <dbReference type="ARBA" id="ARBA00022448"/>
    </source>
</evidence>
<dbReference type="GO" id="GO:1990281">
    <property type="term" value="C:efflux pump complex"/>
    <property type="evidence" value="ECO:0007669"/>
    <property type="project" value="TreeGrafter"/>
</dbReference>
<dbReference type="eggNOG" id="COG1538">
    <property type="taxonomic scope" value="Bacteria"/>
</dbReference>
<dbReference type="GO" id="GO:0015288">
    <property type="term" value="F:porin activity"/>
    <property type="evidence" value="ECO:0007669"/>
    <property type="project" value="TreeGrafter"/>
</dbReference>
<keyword evidence="4" id="KW-1134">Transmembrane beta strand</keyword>
<dbReference type="InterPro" id="IPR051906">
    <property type="entry name" value="TolC-like"/>
</dbReference>
<keyword evidence="3" id="KW-0813">Transport</keyword>
<feature type="signal peptide" evidence="8">
    <location>
        <begin position="1"/>
        <end position="29"/>
    </location>
</feature>
<name>C0QAA2_DESAH</name>
<protein>
    <recommendedName>
        <fullName evidence="11">Outer membrane efflux protein</fullName>
    </recommendedName>
</protein>
<proteinExistence type="inferred from homology"/>
<evidence type="ECO:0000256" key="2">
    <source>
        <dbReference type="ARBA" id="ARBA00007613"/>
    </source>
</evidence>
<dbReference type="Pfam" id="PF02321">
    <property type="entry name" value="OEP"/>
    <property type="match status" value="2"/>
</dbReference>
<evidence type="ECO:0000256" key="6">
    <source>
        <dbReference type="ARBA" id="ARBA00023136"/>
    </source>
</evidence>
<dbReference type="HOGENOM" id="CLU_568233_0_0_7"/>
<dbReference type="GO" id="GO:0015562">
    <property type="term" value="F:efflux transmembrane transporter activity"/>
    <property type="evidence" value="ECO:0007669"/>
    <property type="project" value="InterPro"/>
</dbReference>
<evidence type="ECO:0000256" key="7">
    <source>
        <dbReference type="ARBA" id="ARBA00023237"/>
    </source>
</evidence>
<dbReference type="Gene3D" id="1.20.1600.10">
    <property type="entry name" value="Outer membrane efflux proteins (OEP)"/>
    <property type="match status" value="1"/>
</dbReference>
<dbReference type="KEGG" id="dat:HRM2_15780"/>
<feature type="chain" id="PRO_5002902262" description="Outer membrane efflux protein" evidence="8">
    <location>
        <begin position="30"/>
        <end position="491"/>
    </location>
</feature>
<reference evidence="9 10" key="1">
    <citation type="journal article" date="2009" name="Environ. Microbiol.">
        <title>Genome sequence of Desulfobacterium autotrophicum HRM2, a marine sulfate reducer oxidizing organic carbon completely to carbon dioxide.</title>
        <authorList>
            <person name="Strittmatter A.W."/>
            <person name="Liesegang H."/>
            <person name="Rabus R."/>
            <person name="Decker I."/>
            <person name="Amann J."/>
            <person name="Andres S."/>
            <person name="Henne A."/>
            <person name="Fricke W.F."/>
            <person name="Martinez-Arias R."/>
            <person name="Bartels D."/>
            <person name="Goesmann A."/>
            <person name="Krause L."/>
            <person name="Puehler A."/>
            <person name="Klenk H.P."/>
            <person name="Richter M."/>
            <person name="Schuler M."/>
            <person name="Gloeckner F.O."/>
            <person name="Meyerdierks A."/>
            <person name="Gottschalk G."/>
            <person name="Amann R."/>
        </authorList>
    </citation>
    <scope>NUCLEOTIDE SEQUENCE [LARGE SCALE GENOMIC DNA]</scope>
    <source>
        <strain evidence="10">ATCC 43914 / DSM 3382 / HRM2</strain>
    </source>
</reference>
<dbReference type="Proteomes" id="UP000000442">
    <property type="component" value="Chromosome"/>
</dbReference>
<evidence type="ECO:0000256" key="5">
    <source>
        <dbReference type="ARBA" id="ARBA00022692"/>
    </source>
</evidence>